<dbReference type="PROSITE" id="PS00375">
    <property type="entry name" value="UDPGT"/>
    <property type="match status" value="1"/>
</dbReference>
<comment type="subcellular location">
    <subcellularLocation>
        <location evidence="1 11">Membrane</location>
        <topology evidence="1 11">Single-pass membrane protein</topology>
    </subcellularLocation>
</comment>
<dbReference type="PANTHER" id="PTHR48043">
    <property type="entry name" value="EG:EG0003.4 PROTEIN-RELATED"/>
    <property type="match status" value="1"/>
</dbReference>
<gene>
    <name evidence="12" type="ORF">PENTCL1PPCAC_9119</name>
</gene>
<keyword evidence="4 10" id="KW-0808">Transferase</keyword>
<dbReference type="FunFam" id="3.40.50.2000:FF:000038">
    <property type="entry name" value="UDP-GlucuronosylTransferase"/>
    <property type="match status" value="1"/>
</dbReference>
<dbReference type="Pfam" id="PF00201">
    <property type="entry name" value="UDPGT"/>
    <property type="match status" value="1"/>
</dbReference>
<dbReference type="GO" id="GO:0015020">
    <property type="term" value="F:glucuronosyltransferase activity"/>
    <property type="evidence" value="ECO:0007669"/>
    <property type="project" value="UniProtKB-EC"/>
</dbReference>
<evidence type="ECO:0000256" key="11">
    <source>
        <dbReference type="RuleBase" id="RU362059"/>
    </source>
</evidence>
<evidence type="ECO:0000313" key="13">
    <source>
        <dbReference type="Proteomes" id="UP001432027"/>
    </source>
</evidence>
<feature type="non-terminal residue" evidence="12">
    <location>
        <position position="1"/>
    </location>
</feature>
<dbReference type="GO" id="GO:0016020">
    <property type="term" value="C:membrane"/>
    <property type="evidence" value="ECO:0007669"/>
    <property type="project" value="UniProtKB-SubCell"/>
</dbReference>
<evidence type="ECO:0000313" key="12">
    <source>
        <dbReference type="EMBL" id="GMS86944.1"/>
    </source>
</evidence>
<dbReference type="InterPro" id="IPR050271">
    <property type="entry name" value="UDP-glycosyltransferase"/>
</dbReference>
<evidence type="ECO:0000256" key="3">
    <source>
        <dbReference type="ARBA" id="ARBA00022676"/>
    </source>
</evidence>
<dbReference type="EC" id="2.4.1.17" evidence="11"/>
<feature type="transmembrane region" description="Helical" evidence="11">
    <location>
        <begin position="492"/>
        <end position="515"/>
    </location>
</feature>
<dbReference type="EMBL" id="BTSX01000002">
    <property type="protein sequence ID" value="GMS86944.1"/>
    <property type="molecule type" value="Genomic_DNA"/>
</dbReference>
<evidence type="ECO:0000256" key="6">
    <source>
        <dbReference type="ARBA" id="ARBA00022729"/>
    </source>
</evidence>
<feature type="signal peptide" evidence="11">
    <location>
        <begin position="1"/>
        <end position="19"/>
    </location>
</feature>
<dbReference type="Gene3D" id="3.40.50.2000">
    <property type="entry name" value="Glycogen Phosphorylase B"/>
    <property type="match status" value="2"/>
</dbReference>
<comment type="similarity">
    <text evidence="2 10">Belongs to the UDP-glycosyltransferase family.</text>
</comment>
<evidence type="ECO:0000256" key="4">
    <source>
        <dbReference type="ARBA" id="ARBA00022679"/>
    </source>
</evidence>
<dbReference type="PANTHER" id="PTHR48043:SF23">
    <property type="entry name" value="UDP-GLUCURONOSYLTRANSFERASE"/>
    <property type="match status" value="1"/>
</dbReference>
<evidence type="ECO:0000256" key="2">
    <source>
        <dbReference type="ARBA" id="ARBA00009995"/>
    </source>
</evidence>
<dbReference type="CDD" id="cd03784">
    <property type="entry name" value="GT1_Gtf-like"/>
    <property type="match status" value="1"/>
</dbReference>
<keyword evidence="5 11" id="KW-0812">Transmembrane</keyword>
<dbReference type="Proteomes" id="UP001432027">
    <property type="component" value="Unassembled WGS sequence"/>
</dbReference>
<evidence type="ECO:0000256" key="5">
    <source>
        <dbReference type="ARBA" id="ARBA00022692"/>
    </source>
</evidence>
<dbReference type="SUPFAM" id="SSF53756">
    <property type="entry name" value="UDP-Glycosyltransferase/glycogen phosphorylase"/>
    <property type="match status" value="1"/>
</dbReference>
<evidence type="ECO:0000256" key="9">
    <source>
        <dbReference type="ARBA" id="ARBA00047475"/>
    </source>
</evidence>
<dbReference type="InterPro" id="IPR002213">
    <property type="entry name" value="UDP_glucos_trans"/>
</dbReference>
<comment type="caution">
    <text evidence="12">The sequence shown here is derived from an EMBL/GenBank/DDBJ whole genome shotgun (WGS) entry which is preliminary data.</text>
</comment>
<organism evidence="12 13">
    <name type="scientific">Pristionchus entomophagus</name>
    <dbReference type="NCBI Taxonomy" id="358040"/>
    <lineage>
        <taxon>Eukaryota</taxon>
        <taxon>Metazoa</taxon>
        <taxon>Ecdysozoa</taxon>
        <taxon>Nematoda</taxon>
        <taxon>Chromadorea</taxon>
        <taxon>Rhabditida</taxon>
        <taxon>Rhabditina</taxon>
        <taxon>Diplogasteromorpha</taxon>
        <taxon>Diplogasteroidea</taxon>
        <taxon>Neodiplogasteridae</taxon>
        <taxon>Pristionchus</taxon>
    </lineage>
</organism>
<evidence type="ECO:0000256" key="1">
    <source>
        <dbReference type="ARBA" id="ARBA00004167"/>
    </source>
</evidence>
<proteinExistence type="inferred from homology"/>
<evidence type="ECO:0000256" key="8">
    <source>
        <dbReference type="ARBA" id="ARBA00023136"/>
    </source>
</evidence>
<accession>A0AAV5SVM0</accession>
<comment type="catalytic activity">
    <reaction evidence="9 11">
        <text>glucuronate acceptor + UDP-alpha-D-glucuronate = acceptor beta-D-glucuronoside + UDP + H(+)</text>
        <dbReference type="Rhea" id="RHEA:21032"/>
        <dbReference type="ChEBI" id="CHEBI:15378"/>
        <dbReference type="ChEBI" id="CHEBI:58052"/>
        <dbReference type="ChEBI" id="CHEBI:58223"/>
        <dbReference type="ChEBI" id="CHEBI:132367"/>
        <dbReference type="ChEBI" id="CHEBI:132368"/>
        <dbReference type="EC" id="2.4.1.17"/>
    </reaction>
</comment>
<name>A0AAV5SVM0_9BILA</name>
<keyword evidence="13" id="KW-1185">Reference proteome</keyword>
<dbReference type="InterPro" id="IPR035595">
    <property type="entry name" value="UDP_glycos_trans_CS"/>
</dbReference>
<sequence>QLQMRVHLLSLVFIFCADAHKILVYNLKFAHSHGNFLGNVADLLVEAGHDVTSLIPEIAVQLKDGTTKSKIVRVPADPEAAKAHRIFDTGEVDFFSVSELNPIVPFMMSREAGFMFTKQCETTLDSGEVEKLQKEKFDVYIVETFDICGMMLAHLLKPRAIIMTSTTILAGDHFNEVGVPQPLSYNPSSLTRSLDVHSFSSRAWNIFAEGVTRMMFAGARSSVDRLFRDRFGKDYPTLKEISSNVAYVFTNSEPLIDFAAPTLNRVIDIGGLGAKEPKELDEYWTSVMTRRPKVVLISFGSLAKSFLLAPSVKQAILKVATYFPSTTFIWKYEKKDEFALGDAAKIDNLVLTDWMPQNDLLNHPNLAVFITHGGMGSVQELAIRGKPAILIPIFGDRPRNSAMIEHNKLGKVLSKLEVGNHEKIVALLKELMDNSEYTENSRRIARMLAKKPFSSKDKFLKYVEFSAEFGPSSALRPQSQDMSFIEYHNLDIILVAFIVFLIVVILSVKSGCYVLKRFGFRKIKKD</sequence>
<feature type="chain" id="PRO_5043112885" description="UDP-glucuronosyltransferase" evidence="11">
    <location>
        <begin position="20"/>
        <end position="526"/>
    </location>
</feature>
<dbReference type="AlphaFoldDB" id="A0AAV5SVM0"/>
<protein>
    <recommendedName>
        <fullName evidence="11">UDP-glucuronosyltransferase</fullName>
        <ecNumber evidence="11">2.4.1.17</ecNumber>
    </recommendedName>
</protein>
<keyword evidence="6 11" id="KW-0732">Signal</keyword>
<keyword evidence="3 10" id="KW-0328">Glycosyltransferase</keyword>
<evidence type="ECO:0000256" key="7">
    <source>
        <dbReference type="ARBA" id="ARBA00022989"/>
    </source>
</evidence>
<keyword evidence="8 11" id="KW-0472">Membrane</keyword>
<keyword evidence="7 11" id="KW-1133">Transmembrane helix</keyword>
<reference evidence="12" key="1">
    <citation type="submission" date="2023-10" db="EMBL/GenBank/DDBJ databases">
        <title>Genome assembly of Pristionchus species.</title>
        <authorList>
            <person name="Yoshida K."/>
            <person name="Sommer R.J."/>
        </authorList>
    </citation>
    <scope>NUCLEOTIDE SEQUENCE</scope>
    <source>
        <strain evidence="12">RS0144</strain>
    </source>
</reference>
<evidence type="ECO:0000256" key="10">
    <source>
        <dbReference type="RuleBase" id="RU003718"/>
    </source>
</evidence>